<dbReference type="Proteomes" id="UP000821853">
    <property type="component" value="Chromosome 4"/>
</dbReference>
<feature type="domain" description="Alpha-carbonic anhydrase" evidence="1">
    <location>
        <begin position="1"/>
        <end position="58"/>
    </location>
</feature>
<dbReference type="Gene3D" id="3.10.200.10">
    <property type="entry name" value="Alpha carbonic anhydrase"/>
    <property type="match status" value="1"/>
</dbReference>
<dbReference type="AlphaFoldDB" id="A0A9J6GG55"/>
<evidence type="ECO:0000259" key="1">
    <source>
        <dbReference type="PROSITE" id="PS51144"/>
    </source>
</evidence>
<dbReference type="InterPro" id="IPR001148">
    <property type="entry name" value="CA_dom"/>
</dbReference>
<evidence type="ECO:0000313" key="2">
    <source>
        <dbReference type="EMBL" id="KAH9374139.1"/>
    </source>
</evidence>
<gene>
    <name evidence="2" type="ORF">HPB48_005408</name>
</gene>
<keyword evidence="3" id="KW-1185">Reference proteome</keyword>
<sequence length="93" mass="10555">MLRSPFGSVYTYTLRLRCSQLYLLRKLMQGDELNAKAPLSDNFRPTLPVNQRLVRTNIDFKWKQVGASSAVSPLESLELGALSAILRLFKRAN</sequence>
<organism evidence="2 3">
    <name type="scientific">Haemaphysalis longicornis</name>
    <name type="common">Bush tick</name>
    <dbReference type="NCBI Taxonomy" id="44386"/>
    <lineage>
        <taxon>Eukaryota</taxon>
        <taxon>Metazoa</taxon>
        <taxon>Ecdysozoa</taxon>
        <taxon>Arthropoda</taxon>
        <taxon>Chelicerata</taxon>
        <taxon>Arachnida</taxon>
        <taxon>Acari</taxon>
        <taxon>Parasitiformes</taxon>
        <taxon>Ixodida</taxon>
        <taxon>Ixodoidea</taxon>
        <taxon>Ixodidae</taxon>
        <taxon>Haemaphysalinae</taxon>
        <taxon>Haemaphysalis</taxon>
    </lineage>
</organism>
<evidence type="ECO:0000313" key="3">
    <source>
        <dbReference type="Proteomes" id="UP000821853"/>
    </source>
</evidence>
<proteinExistence type="predicted"/>
<dbReference type="EMBL" id="JABSTR010000006">
    <property type="protein sequence ID" value="KAH9374139.1"/>
    <property type="molecule type" value="Genomic_DNA"/>
</dbReference>
<protein>
    <recommendedName>
        <fullName evidence="1">Alpha-carbonic anhydrase domain-containing protein</fullName>
    </recommendedName>
</protein>
<dbReference type="PROSITE" id="PS51144">
    <property type="entry name" value="ALPHA_CA_2"/>
    <property type="match status" value="1"/>
</dbReference>
<dbReference type="InterPro" id="IPR036398">
    <property type="entry name" value="CA_dom_sf"/>
</dbReference>
<accession>A0A9J6GG55</accession>
<comment type="caution">
    <text evidence="2">The sequence shown here is derived from an EMBL/GenBank/DDBJ whole genome shotgun (WGS) entry which is preliminary data.</text>
</comment>
<dbReference type="OrthoDB" id="5978072at2759"/>
<name>A0A9J6GG55_HAELO</name>
<dbReference type="SUPFAM" id="SSF51069">
    <property type="entry name" value="Carbonic anhydrase"/>
    <property type="match status" value="1"/>
</dbReference>
<dbReference type="VEuPathDB" id="VectorBase:HLOH_050101"/>
<reference evidence="2 3" key="1">
    <citation type="journal article" date="2020" name="Cell">
        <title>Large-Scale Comparative Analyses of Tick Genomes Elucidate Their Genetic Diversity and Vector Capacities.</title>
        <authorList>
            <consortium name="Tick Genome and Microbiome Consortium (TIGMIC)"/>
            <person name="Jia N."/>
            <person name="Wang J."/>
            <person name="Shi W."/>
            <person name="Du L."/>
            <person name="Sun Y."/>
            <person name="Zhan W."/>
            <person name="Jiang J.F."/>
            <person name="Wang Q."/>
            <person name="Zhang B."/>
            <person name="Ji P."/>
            <person name="Bell-Sakyi L."/>
            <person name="Cui X.M."/>
            <person name="Yuan T.T."/>
            <person name="Jiang B.G."/>
            <person name="Yang W.F."/>
            <person name="Lam T.T."/>
            <person name="Chang Q.C."/>
            <person name="Ding S.J."/>
            <person name="Wang X.J."/>
            <person name="Zhu J.G."/>
            <person name="Ruan X.D."/>
            <person name="Zhao L."/>
            <person name="Wei J.T."/>
            <person name="Ye R.Z."/>
            <person name="Que T.C."/>
            <person name="Du C.H."/>
            <person name="Zhou Y.H."/>
            <person name="Cheng J.X."/>
            <person name="Dai P.F."/>
            <person name="Guo W.B."/>
            <person name="Han X.H."/>
            <person name="Huang E.J."/>
            <person name="Li L.F."/>
            <person name="Wei W."/>
            <person name="Gao Y.C."/>
            <person name="Liu J.Z."/>
            <person name="Shao H.Z."/>
            <person name="Wang X."/>
            <person name="Wang C.C."/>
            <person name="Yang T.C."/>
            <person name="Huo Q.B."/>
            <person name="Li W."/>
            <person name="Chen H.Y."/>
            <person name="Chen S.E."/>
            <person name="Zhou L.G."/>
            <person name="Ni X.B."/>
            <person name="Tian J.H."/>
            <person name="Sheng Y."/>
            <person name="Liu T."/>
            <person name="Pan Y.S."/>
            <person name="Xia L.Y."/>
            <person name="Li J."/>
            <person name="Zhao F."/>
            <person name="Cao W.C."/>
        </authorList>
    </citation>
    <scope>NUCLEOTIDE SEQUENCE [LARGE SCALE GENOMIC DNA]</scope>
    <source>
        <strain evidence="2">HaeL-2018</strain>
    </source>
</reference>